<feature type="compositionally biased region" description="Low complexity" evidence="2">
    <location>
        <begin position="226"/>
        <end position="254"/>
    </location>
</feature>
<accession>A0A1I8IYQ7</accession>
<keyword evidence="3" id="KW-1185">Reference proteome</keyword>
<dbReference type="PROSITE" id="PS50194">
    <property type="entry name" value="FILAMIN_REPEAT"/>
    <property type="match status" value="1"/>
</dbReference>
<dbReference type="Proteomes" id="UP000095280">
    <property type="component" value="Unplaced"/>
</dbReference>
<dbReference type="AlphaFoldDB" id="A0A1I8IYQ7"/>
<feature type="region of interest" description="Disordered" evidence="2">
    <location>
        <begin position="350"/>
        <end position="369"/>
    </location>
</feature>
<evidence type="ECO:0000313" key="3">
    <source>
        <dbReference type="Proteomes" id="UP000095280"/>
    </source>
</evidence>
<name>A0A1I8IYQ7_9PLAT</name>
<feature type="compositionally biased region" description="Low complexity" evidence="2">
    <location>
        <begin position="627"/>
        <end position="637"/>
    </location>
</feature>
<dbReference type="Gene3D" id="2.60.40.10">
    <property type="entry name" value="Immunoglobulins"/>
    <property type="match status" value="1"/>
</dbReference>
<feature type="region of interest" description="Disordered" evidence="2">
    <location>
        <begin position="381"/>
        <end position="575"/>
    </location>
</feature>
<feature type="compositionally biased region" description="Polar residues" evidence="2">
    <location>
        <begin position="265"/>
        <end position="290"/>
    </location>
</feature>
<sequence length="719" mass="78306">YRAIRQLVRQCSAHGIGLQSAVVGRPAKFTIQLPTVSPCGPDGASGRGQISGCSVRLEIRGPQASAFRLNRLPAYRSPSSRWKGGAQTAGNSVAAAPIGQDEPGNNLTVNMLYLSSDRIQIVWYPSTDGVHEVSVCYQGNHVNGSPFTVYARSADPLSQLNDLRLLDEGLGSANIDKLRQLRSKLALLSWGRDDTSDFGYGESSCSMTVSGCPPRIRRQQCLTEPSLSSTTSNSKSSGSTSTGRKQQQQKQWKQFGPTGVANDRMLSQSRNKTLSAQAGTNSSQPQQQRRTMGLVQVVRRSPSPVPSEAATTSFCLSDASAVFQEQERLRKIDFVPVEVSCGHKLDVQVQEQQQQQQPEHSQRALENKKQPEICIVTQIHQKPKIWKPPQGQQEPEIFRPPQARGQQEPEIRRPPQAQGQQEPERPPKLKSTRAGNLETSPSSRSTRAGNLEASSSSRSTRAGNFEASSSSRSTRAGTLEASSSSRSTRAGNLETSPSSRSTRAGNLEASSSSRSTRVGNFEASSSSRSTRAGNLEASSSSRSRVGNFEASSSSRSTRAGNLEASSSSRSTRAGNFGGLLKLKVNKSRKFGDLPKLKINKSRKFGGLLKLKINKTVQQQPQQSARKSSTTSGSVRSSALMRQDTVFDDFAGWHEEAEKSTAPATMQPTAVASDDQREFRECATQCNYEQIKLETGWQRPEQRLRRRQRAEGTSLPSSST</sequence>
<dbReference type="WBParaSite" id="maker-uti_cns_0029763-snap-gene-0.1-mRNA-1">
    <property type="protein sequence ID" value="maker-uti_cns_0029763-snap-gene-0.1-mRNA-1"/>
    <property type="gene ID" value="maker-uti_cns_0029763-snap-gene-0.1"/>
</dbReference>
<evidence type="ECO:0000256" key="2">
    <source>
        <dbReference type="SAM" id="MobiDB-lite"/>
    </source>
</evidence>
<feature type="region of interest" description="Disordered" evidence="2">
    <location>
        <begin position="222"/>
        <end position="294"/>
    </location>
</feature>
<organism evidence="3 4">
    <name type="scientific">Macrostomum lignano</name>
    <dbReference type="NCBI Taxonomy" id="282301"/>
    <lineage>
        <taxon>Eukaryota</taxon>
        <taxon>Metazoa</taxon>
        <taxon>Spiralia</taxon>
        <taxon>Lophotrochozoa</taxon>
        <taxon>Platyhelminthes</taxon>
        <taxon>Rhabditophora</taxon>
        <taxon>Macrostomorpha</taxon>
        <taxon>Macrostomida</taxon>
        <taxon>Macrostomidae</taxon>
        <taxon>Macrostomum</taxon>
    </lineage>
</organism>
<dbReference type="SUPFAM" id="SSF81296">
    <property type="entry name" value="E set domains"/>
    <property type="match status" value="1"/>
</dbReference>
<dbReference type="InterPro" id="IPR017868">
    <property type="entry name" value="Filamin/ABP280_repeat-like"/>
</dbReference>
<feature type="repeat" description="Filamin" evidence="1">
    <location>
        <begin position="10"/>
        <end position="151"/>
    </location>
</feature>
<feature type="region of interest" description="Disordered" evidence="2">
    <location>
        <begin position="615"/>
        <end position="675"/>
    </location>
</feature>
<dbReference type="InterPro" id="IPR013783">
    <property type="entry name" value="Ig-like_fold"/>
</dbReference>
<protein>
    <submittedName>
        <fullName evidence="4">IRS-type PTB domain-containing protein</fullName>
    </submittedName>
</protein>
<reference evidence="4" key="1">
    <citation type="submission" date="2016-11" db="UniProtKB">
        <authorList>
            <consortium name="WormBaseParasite"/>
        </authorList>
    </citation>
    <scope>IDENTIFICATION</scope>
</reference>
<feature type="compositionally biased region" description="Basic and acidic residues" evidence="2">
    <location>
        <begin position="360"/>
        <end position="369"/>
    </location>
</feature>
<dbReference type="Pfam" id="PF00630">
    <property type="entry name" value="Filamin"/>
    <property type="match status" value="1"/>
</dbReference>
<feature type="compositionally biased region" description="Polar residues" evidence="2">
    <location>
        <begin position="433"/>
        <end position="462"/>
    </location>
</feature>
<evidence type="ECO:0000313" key="4">
    <source>
        <dbReference type="WBParaSite" id="maker-uti_cns_0029763-snap-gene-0.1-mRNA-1"/>
    </source>
</evidence>
<feature type="region of interest" description="Disordered" evidence="2">
    <location>
        <begin position="696"/>
        <end position="719"/>
    </location>
</feature>
<proteinExistence type="predicted"/>
<feature type="compositionally biased region" description="Polar residues" evidence="2">
    <location>
        <begin position="474"/>
        <end position="573"/>
    </location>
</feature>
<evidence type="ECO:0000256" key="1">
    <source>
        <dbReference type="PROSITE-ProRule" id="PRU00087"/>
    </source>
</evidence>
<dbReference type="InterPro" id="IPR014756">
    <property type="entry name" value="Ig_E-set"/>
</dbReference>
<feature type="compositionally biased region" description="Polar residues" evidence="2">
    <location>
        <begin position="615"/>
        <end position="626"/>
    </location>
</feature>